<keyword evidence="4" id="KW-0411">Iron-sulfur</keyword>
<dbReference type="KEGG" id="flt:Sv326_1028"/>
<keyword evidence="3" id="KW-0408">Iron</keyword>
<evidence type="ECO:0000256" key="1">
    <source>
        <dbReference type="ARBA" id="ARBA00022485"/>
    </source>
</evidence>
<dbReference type="PANTHER" id="PTHR43687:SF1">
    <property type="entry name" value="FERREDOXIN III"/>
    <property type="match status" value="1"/>
</dbReference>
<sequence>MAPKVDRKRCIGCGTCVAVCPAGVFEIQADKSVVANPSACINCKACSLNCPEGAIYFKKK</sequence>
<reference evidence="7" key="1">
    <citation type="submission" date="2020-07" db="EMBL/GenBank/DDBJ databases">
        <title>Metabolic diversity and evolutionary history of the archaeal phylum ###Micrarchaeota### uncovered from a freshwater lake metagenome.</title>
        <authorList>
            <person name="Kadnikov V.V."/>
            <person name="Savvichev A.S."/>
            <person name="Mardanov A.V."/>
            <person name="Beletsky A.V."/>
            <person name="Chupakov A.V."/>
            <person name="Kokryatskaya N.M."/>
            <person name="Pimenov N.V."/>
            <person name="Ravin N.V."/>
        </authorList>
    </citation>
    <scope>NUCLEOTIDE SEQUENCE [LARGE SCALE GENOMIC DNA]</scope>
</reference>
<feature type="domain" description="4Fe-4S ferredoxin-type" evidence="5">
    <location>
        <begin position="1"/>
        <end position="30"/>
    </location>
</feature>
<dbReference type="PROSITE" id="PS00198">
    <property type="entry name" value="4FE4S_FER_1"/>
    <property type="match status" value="1"/>
</dbReference>
<organism evidence="6 7">
    <name type="scientific">Fermentimicrarchaeum limneticum</name>
    <dbReference type="NCBI Taxonomy" id="2795018"/>
    <lineage>
        <taxon>Archaea</taxon>
        <taxon>Candidatus Micrarchaeota</taxon>
        <taxon>Candidatus Fermentimicrarchaeales</taxon>
        <taxon>Candidatus Fermentimicrarchaeaceae</taxon>
        <taxon>Candidatus Fermentimicrarchaeum</taxon>
    </lineage>
</organism>
<keyword evidence="2" id="KW-0479">Metal-binding</keyword>
<dbReference type="GO" id="GO:0016491">
    <property type="term" value="F:oxidoreductase activity"/>
    <property type="evidence" value="ECO:0007669"/>
    <property type="project" value="UniProtKB-ARBA"/>
</dbReference>
<evidence type="ECO:0000259" key="5">
    <source>
        <dbReference type="PROSITE" id="PS51379"/>
    </source>
</evidence>
<dbReference type="InterPro" id="IPR017900">
    <property type="entry name" value="4Fe4S_Fe_S_CS"/>
</dbReference>
<proteinExistence type="predicted"/>
<dbReference type="InterPro" id="IPR050572">
    <property type="entry name" value="Fe-S_Ferredoxin"/>
</dbReference>
<dbReference type="PROSITE" id="PS51379">
    <property type="entry name" value="4FE4S_FER_2"/>
    <property type="match status" value="2"/>
</dbReference>
<dbReference type="SUPFAM" id="SSF54862">
    <property type="entry name" value="4Fe-4S ferredoxins"/>
    <property type="match status" value="1"/>
</dbReference>
<dbReference type="EMBL" id="CP058998">
    <property type="protein sequence ID" value="QLJ53203.1"/>
    <property type="molecule type" value="Genomic_DNA"/>
</dbReference>
<gene>
    <name evidence="6" type="ORF">Sv326_1028</name>
</gene>
<dbReference type="GO" id="GO:0046872">
    <property type="term" value="F:metal ion binding"/>
    <property type="evidence" value="ECO:0007669"/>
    <property type="project" value="UniProtKB-KW"/>
</dbReference>
<dbReference type="Gene3D" id="3.30.70.20">
    <property type="match status" value="2"/>
</dbReference>
<dbReference type="Proteomes" id="UP000510821">
    <property type="component" value="Chromosome"/>
</dbReference>
<dbReference type="PANTHER" id="PTHR43687">
    <property type="entry name" value="ADENYLYLSULFATE REDUCTASE, BETA SUBUNIT"/>
    <property type="match status" value="1"/>
</dbReference>
<evidence type="ECO:0000313" key="6">
    <source>
        <dbReference type="EMBL" id="QLJ53203.1"/>
    </source>
</evidence>
<accession>A0A7D6BQX9</accession>
<evidence type="ECO:0000256" key="2">
    <source>
        <dbReference type="ARBA" id="ARBA00022723"/>
    </source>
</evidence>
<keyword evidence="1" id="KW-0004">4Fe-4S</keyword>
<dbReference type="GO" id="GO:0051539">
    <property type="term" value="F:4 iron, 4 sulfur cluster binding"/>
    <property type="evidence" value="ECO:0007669"/>
    <property type="project" value="UniProtKB-KW"/>
</dbReference>
<dbReference type="InterPro" id="IPR017896">
    <property type="entry name" value="4Fe4S_Fe-S-bd"/>
</dbReference>
<dbReference type="Pfam" id="PF13187">
    <property type="entry name" value="Fer4_9"/>
    <property type="match status" value="1"/>
</dbReference>
<dbReference type="AlphaFoldDB" id="A0A7D6BQX9"/>
<protein>
    <recommendedName>
        <fullName evidence="5">4Fe-4S ferredoxin-type domain-containing protein</fullName>
    </recommendedName>
</protein>
<evidence type="ECO:0000256" key="3">
    <source>
        <dbReference type="ARBA" id="ARBA00023004"/>
    </source>
</evidence>
<evidence type="ECO:0000313" key="7">
    <source>
        <dbReference type="Proteomes" id="UP000510821"/>
    </source>
</evidence>
<evidence type="ECO:0000256" key="4">
    <source>
        <dbReference type="ARBA" id="ARBA00023014"/>
    </source>
</evidence>
<name>A0A7D6BQX9_FERL1</name>
<feature type="domain" description="4Fe-4S ferredoxin-type" evidence="5">
    <location>
        <begin position="31"/>
        <end position="60"/>
    </location>
</feature>